<feature type="transmembrane region" description="Helical" evidence="1">
    <location>
        <begin position="12"/>
        <end position="28"/>
    </location>
</feature>
<protein>
    <submittedName>
        <fullName evidence="2">Uncharacterized protein</fullName>
    </submittedName>
</protein>
<evidence type="ECO:0000313" key="2">
    <source>
        <dbReference type="EMBL" id="WOK92116.1"/>
    </source>
</evidence>
<accession>A0AAQ3JLX5</accession>
<dbReference type="AlphaFoldDB" id="A0AAQ3JLX5"/>
<evidence type="ECO:0000313" key="3">
    <source>
        <dbReference type="Proteomes" id="UP001327560"/>
    </source>
</evidence>
<gene>
    <name evidence="2" type="ORF">Cni_G00807</name>
</gene>
<dbReference type="EMBL" id="CP136890">
    <property type="protein sequence ID" value="WOK92116.1"/>
    <property type="molecule type" value="Genomic_DNA"/>
</dbReference>
<dbReference type="Proteomes" id="UP001327560">
    <property type="component" value="Chromosome 1"/>
</dbReference>
<name>A0AAQ3JLX5_9LILI</name>
<organism evidence="2 3">
    <name type="scientific">Canna indica</name>
    <name type="common">Indian-shot</name>
    <dbReference type="NCBI Taxonomy" id="4628"/>
    <lineage>
        <taxon>Eukaryota</taxon>
        <taxon>Viridiplantae</taxon>
        <taxon>Streptophyta</taxon>
        <taxon>Embryophyta</taxon>
        <taxon>Tracheophyta</taxon>
        <taxon>Spermatophyta</taxon>
        <taxon>Magnoliopsida</taxon>
        <taxon>Liliopsida</taxon>
        <taxon>Zingiberales</taxon>
        <taxon>Cannaceae</taxon>
        <taxon>Canna</taxon>
    </lineage>
</organism>
<evidence type="ECO:0000256" key="1">
    <source>
        <dbReference type="SAM" id="Phobius"/>
    </source>
</evidence>
<reference evidence="2 3" key="1">
    <citation type="submission" date="2023-10" db="EMBL/GenBank/DDBJ databases">
        <title>Chromosome-scale genome assembly provides insights into flower coloration mechanisms of Canna indica.</title>
        <authorList>
            <person name="Li C."/>
        </authorList>
    </citation>
    <scope>NUCLEOTIDE SEQUENCE [LARGE SCALE GENOMIC DNA]</scope>
    <source>
        <tissue evidence="2">Flower</tissue>
    </source>
</reference>
<keyword evidence="1" id="KW-1133">Transmembrane helix</keyword>
<keyword evidence="3" id="KW-1185">Reference proteome</keyword>
<proteinExistence type="predicted"/>
<sequence length="103" mass="12221">MTTRSRARTYSFGGLLICAGGVWLYATVKDYRTEKNHRSHYESSRRKNICLRSRKLWTHMTLTRTEKNYNPQRFRGGAHAYIPIKFYTLKPTFFLRKSGHLFA</sequence>
<keyword evidence="1" id="KW-0472">Membrane</keyword>
<keyword evidence="1" id="KW-0812">Transmembrane</keyword>